<dbReference type="GO" id="GO:0031418">
    <property type="term" value="F:L-ascorbic acid binding"/>
    <property type="evidence" value="ECO:0007669"/>
    <property type="project" value="UniProtKB-KW"/>
</dbReference>
<keyword evidence="2 5" id="KW-0479">Metal-binding</keyword>
<dbReference type="Pfam" id="PF03171">
    <property type="entry name" value="2OG-FeII_Oxy"/>
    <property type="match status" value="1"/>
</dbReference>
<evidence type="ECO:0000313" key="8">
    <source>
        <dbReference type="Proteomes" id="UP000238479"/>
    </source>
</evidence>
<evidence type="ECO:0000256" key="3">
    <source>
        <dbReference type="ARBA" id="ARBA00022896"/>
    </source>
</evidence>
<dbReference type="OMA" id="WINVYIP"/>
<dbReference type="OrthoDB" id="288590at2759"/>
<reference evidence="7 8" key="1">
    <citation type="journal article" date="2018" name="Nat. Genet.">
        <title>The Rosa genome provides new insights in the design of modern roses.</title>
        <authorList>
            <person name="Bendahmane M."/>
        </authorList>
    </citation>
    <scope>NUCLEOTIDE SEQUENCE [LARGE SCALE GENOMIC DNA]</scope>
    <source>
        <strain evidence="8">cv. Old Blush</strain>
    </source>
</reference>
<dbReference type="AlphaFoldDB" id="A0A2P6PSN6"/>
<dbReference type="EMBL" id="PDCK01000044">
    <property type="protein sequence ID" value="PRQ24945.1"/>
    <property type="molecule type" value="Genomic_DNA"/>
</dbReference>
<dbReference type="Proteomes" id="UP000238479">
    <property type="component" value="Chromosome 6"/>
</dbReference>
<evidence type="ECO:0000313" key="7">
    <source>
        <dbReference type="EMBL" id="PRQ24945.1"/>
    </source>
</evidence>
<comment type="caution">
    <text evidence="7">The sequence shown here is derived from an EMBL/GenBank/DDBJ whole genome shotgun (WGS) entry which is preliminary data.</text>
</comment>
<keyword evidence="8" id="KW-1185">Reference proteome</keyword>
<dbReference type="GO" id="GO:0045486">
    <property type="term" value="F:flavanone 3-dioxygenase activity"/>
    <property type="evidence" value="ECO:0007669"/>
    <property type="project" value="UniProtKB-EC"/>
</dbReference>
<organism evidence="7 8">
    <name type="scientific">Rosa chinensis</name>
    <name type="common">China rose</name>
    <dbReference type="NCBI Taxonomy" id="74649"/>
    <lineage>
        <taxon>Eukaryota</taxon>
        <taxon>Viridiplantae</taxon>
        <taxon>Streptophyta</taxon>
        <taxon>Embryophyta</taxon>
        <taxon>Tracheophyta</taxon>
        <taxon>Spermatophyta</taxon>
        <taxon>Magnoliopsida</taxon>
        <taxon>eudicotyledons</taxon>
        <taxon>Gunneridae</taxon>
        <taxon>Pentapetalae</taxon>
        <taxon>rosids</taxon>
        <taxon>fabids</taxon>
        <taxon>Rosales</taxon>
        <taxon>Rosaceae</taxon>
        <taxon>Rosoideae</taxon>
        <taxon>Rosoideae incertae sedis</taxon>
        <taxon>Rosa</taxon>
    </lineage>
</organism>
<accession>A0A2P6PSN6</accession>
<name>A0A2P6PSN6_ROSCH</name>
<proteinExistence type="inferred from homology"/>
<dbReference type="EC" id="1.14.11.9" evidence="7"/>
<evidence type="ECO:0000256" key="4">
    <source>
        <dbReference type="ARBA" id="ARBA00023004"/>
    </source>
</evidence>
<dbReference type="InterPro" id="IPR027443">
    <property type="entry name" value="IPNS-like_sf"/>
</dbReference>
<sequence>MAERISPVLINHRPFEPNGTIINSHHSSFLDQNPNVDTIVAVDDIEIPTVDFSVLFSDDLEKRSKAIENIGHVCEDFGFFYLVNHGVSEKVFESVFKGISDFFNPTEIEDRKQYEKKNPTDRIRWGLRSSPGENREYLKVIAHPEYHCPTKPAGFSEAMEEYFKRLRIIVDGLGKAFSKAMGFEECYIEKAFKLDSGFDMSAMNLYPPNFRSKGSIGVPNHTDPGFFVSLIQDVNSGLQILSHKGDWINVNMPPNAIFINLGDHLEILTNGKYKSHVHRVVVDNNKVKRISVATLHGPSLDSFVSPAPEFVDESHQPIYRGMTYKQSLEVNGGDEIDVQSSLEQIRIE</sequence>
<comment type="similarity">
    <text evidence="1 5">Belongs to the iron/ascorbate-dependent oxidoreductase family.</text>
</comment>
<dbReference type="Gramene" id="PRQ24945">
    <property type="protein sequence ID" value="PRQ24945"/>
    <property type="gene ID" value="RchiOBHm_Chr6g0278051"/>
</dbReference>
<dbReference type="SUPFAM" id="SSF51197">
    <property type="entry name" value="Clavaminate synthase-like"/>
    <property type="match status" value="1"/>
</dbReference>
<evidence type="ECO:0000256" key="5">
    <source>
        <dbReference type="RuleBase" id="RU003682"/>
    </source>
</evidence>
<dbReference type="InterPro" id="IPR005123">
    <property type="entry name" value="Oxoglu/Fe-dep_dioxygenase_dom"/>
</dbReference>
<dbReference type="InterPro" id="IPR026992">
    <property type="entry name" value="DIOX_N"/>
</dbReference>
<dbReference type="InterPro" id="IPR044861">
    <property type="entry name" value="IPNS-like_FE2OG_OXY"/>
</dbReference>
<dbReference type="PANTHER" id="PTHR47991">
    <property type="entry name" value="OXOGLUTARATE/IRON-DEPENDENT DIOXYGENASE"/>
    <property type="match status" value="1"/>
</dbReference>
<feature type="domain" description="Fe2OG dioxygenase" evidence="6">
    <location>
        <begin position="197"/>
        <end position="298"/>
    </location>
</feature>
<keyword evidence="7" id="KW-0223">Dioxygenase</keyword>
<dbReference type="InterPro" id="IPR050295">
    <property type="entry name" value="Plant_2OG-oxidoreductases"/>
</dbReference>
<protein>
    <submittedName>
        <fullName evidence="7">Putative flavanone 3-dioxygenase</fullName>
        <ecNumber evidence="7">1.14.11.9</ecNumber>
    </submittedName>
</protein>
<dbReference type="PROSITE" id="PS51471">
    <property type="entry name" value="FE2OG_OXY"/>
    <property type="match status" value="1"/>
</dbReference>
<gene>
    <name evidence="7" type="ORF">RchiOBHm_Chr6g0278051</name>
</gene>
<dbReference type="STRING" id="74649.A0A2P6PSN6"/>
<keyword evidence="5 7" id="KW-0560">Oxidoreductase</keyword>
<dbReference type="GO" id="GO:0046872">
    <property type="term" value="F:metal ion binding"/>
    <property type="evidence" value="ECO:0007669"/>
    <property type="project" value="UniProtKB-KW"/>
</dbReference>
<dbReference type="Gene3D" id="2.60.120.330">
    <property type="entry name" value="B-lactam Antibiotic, Isopenicillin N Synthase, Chain"/>
    <property type="match status" value="1"/>
</dbReference>
<evidence type="ECO:0000259" key="6">
    <source>
        <dbReference type="PROSITE" id="PS51471"/>
    </source>
</evidence>
<evidence type="ECO:0000256" key="2">
    <source>
        <dbReference type="ARBA" id="ARBA00022723"/>
    </source>
</evidence>
<keyword evidence="4 5" id="KW-0408">Iron</keyword>
<keyword evidence="3" id="KW-0847">Vitamin C</keyword>
<dbReference type="Pfam" id="PF14226">
    <property type="entry name" value="DIOX_N"/>
    <property type="match status" value="1"/>
</dbReference>
<evidence type="ECO:0000256" key="1">
    <source>
        <dbReference type="ARBA" id="ARBA00008056"/>
    </source>
</evidence>